<evidence type="ECO:0000256" key="2">
    <source>
        <dbReference type="SAM" id="MobiDB-lite"/>
    </source>
</evidence>
<reference evidence="3" key="1">
    <citation type="submission" date="2022-04" db="EMBL/GenBank/DDBJ databases">
        <title>Roseibium sp. CAU 1639 isolated from mud.</title>
        <authorList>
            <person name="Kim W."/>
        </authorList>
    </citation>
    <scope>NUCLEOTIDE SEQUENCE</scope>
    <source>
        <strain evidence="3">CAU 1639</strain>
    </source>
</reference>
<comment type="similarity">
    <text evidence="1">Belongs to the ROK (NagC/XylR) family.</text>
</comment>
<dbReference type="PANTHER" id="PTHR18964">
    <property type="entry name" value="ROK (REPRESSOR, ORF, KINASE) FAMILY"/>
    <property type="match status" value="1"/>
</dbReference>
<dbReference type="InterPro" id="IPR036390">
    <property type="entry name" value="WH_DNA-bd_sf"/>
</dbReference>
<gene>
    <name evidence="3" type="ORF">M0H32_20910</name>
</gene>
<dbReference type="EMBL" id="JALNMJ010000017">
    <property type="protein sequence ID" value="MCK7614636.1"/>
    <property type="molecule type" value="Genomic_DNA"/>
</dbReference>
<dbReference type="Proteomes" id="UP001431221">
    <property type="component" value="Unassembled WGS sequence"/>
</dbReference>
<accession>A0ABT0GZ97</accession>
<dbReference type="Pfam" id="PF13412">
    <property type="entry name" value="HTH_24"/>
    <property type="match status" value="1"/>
</dbReference>
<comment type="caution">
    <text evidence="3">The sequence shown here is derived from an EMBL/GenBank/DDBJ whole genome shotgun (WGS) entry which is preliminary data.</text>
</comment>
<dbReference type="Gene3D" id="3.30.420.40">
    <property type="match status" value="2"/>
</dbReference>
<proteinExistence type="inferred from homology"/>
<protein>
    <submittedName>
        <fullName evidence="3">ROK family protein</fullName>
    </submittedName>
</protein>
<organism evidence="3 4">
    <name type="scientific">Roseibium sediminicola</name>
    <dbReference type="NCBI Taxonomy" id="2933272"/>
    <lineage>
        <taxon>Bacteria</taxon>
        <taxon>Pseudomonadati</taxon>
        <taxon>Pseudomonadota</taxon>
        <taxon>Alphaproteobacteria</taxon>
        <taxon>Hyphomicrobiales</taxon>
        <taxon>Stappiaceae</taxon>
        <taxon>Roseibium</taxon>
    </lineage>
</organism>
<dbReference type="Pfam" id="PF00480">
    <property type="entry name" value="ROK"/>
    <property type="match status" value="1"/>
</dbReference>
<feature type="region of interest" description="Disordered" evidence="2">
    <location>
        <begin position="405"/>
        <end position="439"/>
    </location>
</feature>
<dbReference type="SUPFAM" id="SSF46785">
    <property type="entry name" value="Winged helix' DNA-binding domain"/>
    <property type="match status" value="1"/>
</dbReference>
<evidence type="ECO:0000313" key="4">
    <source>
        <dbReference type="Proteomes" id="UP001431221"/>
    </source>
</evidence>
<dbReference type="PANTHER" id="PTHR18964:SF149">
    <property type="entry name" value="BIFUNCTIONAL UDP-N-ACETYLGLUCOSAMINE 2-EPIMERASE_N-ACETYLMANNOSAMINE KINASE"/>
    <property type="match status" value="1"/>
</dbReference>
<dbReference type="SUPFAM" id="SSF53067">
    <property type="entry name" value="Actin-like ATPase domain"/>
    <property type="match status" value="1"/>
</dbReference>
<sequence length="439" mass="47109">MEPRKSGRGSNSAQLRRYNERIVLQILRRAGEASKAELARAVQLTNAAIGAIIQDLIEEGLIVEAGKRHDGGRGQPATMLRLAPSGAFSFGVRLDRTNMETVLMDFSGQLIGRRLHDLILPAPERALEILTEDLQFLRHQLSDEEQTRITGIGLAQPFNLGAWLHELGLPEADFKKWDDFDLSTALETATGLPVFSENDGTAAAVAELFYGLGRQNDHFLYLFLGPAIGGGLILKGDVVRGETGNAGDVAMMPVPPSSLPTAPKARHQWDLLLTRASLVALARHMSPDDFAQLNRGDLQDAVEADAPKYREWLADCADALGLALRSAYALLDVPLVVIDGDLGGPFPAAFRRAVKDAVERTAPERRQSPDIQIGSFGHDAGAIGAASLPQFFNFSPRAAILTGGKDTGPAGAGNAEERASFPARAARLGSHLAAPNRPT</sequence>
<dbReference type="InterPro" id="IPR036388">
    <property type="entry name" value="WH-like_DNA-bd_sf"/>
</dbReference>
<evidence type="ECO:0000256" key="1">
    <source>
        <dbReference type="ARBA" id="ARBA00006479"/>
    </source>
</evidence>
<dbReference type="Gene3D" id="1.10.10.10">
    <property type="entry name" value="Winged helix-like DNA-binding domain superfamily/Winged helix DNA-binding domain"/>
    <property type="match status" value="1"/>
</dbReference>
<name>A0ABT0GZ97_9HYPH</name>
<dbReference type="RefSeq" id="WP_248157328.1">
    <property type="nucleotide sequence ID" value="NZ_JALNMJ010000017.1"/>
</dbReference>
<evidence type="ECO:0000313" key="3">
    <source>
        <dbReference type="EMBL" id="MCK7614636.1"/>
    </source>
</evidence>
<dbReference type="InterPro" id="IPR000600">
    <property type="entry name" value="ROK"/>
</dbReference>
<dbReference type="InterPro" id="IPR043129">
    <property type="entry name" value="ATPase_NBD"/>
</dbReference>
<keyword evidence="4" id="KW-1185">Reference proteome</keyword>